<dbReference type="AlphaFoldDB" id="A0AAX1N032"/>
<organism evidence="6 7">
    <name type="scientific">Flammeovirga yaeyamensis</name>
    <dbReference type="NCBI Taxonomy" id="367791"/>
    <lineage>
        <taxon>Bacteria</taxon>
        <taxon>Pseudomonadati</taxon>
        <taxon>Bacteroidota</taxon>
        <taxon>Cytophagia</taxon>
        <taxon>Cytophagales</taxon>
        <taxon>Flammeovirgaceae</taxon>
        <taxon>Flammeovirga</taxon>
    </lineage>
</organism>
<reference evidence="6 7" key="1">
    <citation type="submission" date="2021-05" db="EMBL/GenBank/DDBJ databases">
        <title>Comparative genomic studies on the polysaccharide-degrading batcterial strains of the Flammeovirga genus.</title>
        <authorList>
            <person name="Zewei F."/>
            <person name="Zheng Z."/>
            <person name="Yu L."/>
            <person name="Ruyue G."/>
            <person name="Yanhong M."/>
            <person name="Yuanyuan C."/>
            <person name="Jingyan G."/>
            <person name="Wenjun H."/>
        </authorList>
    </citation>
    <scope>NUCLEOTIDE SEQUENCE [LARGE SCALE GENOMIC DNA]</scope>
    <source>
        <strain evidence="6 7">NBRC:100898</strain>
    </source>
</reference>
<protein>
    <submittedName>
        <fullName evidence="6">NAD(P)H-dependent oxidoreductase</fullName>
    </submittedName>
</protein>
<evidence type="ECO:0000313" key="6">
    <source>
        <dbReference type="EMBL" id="QWG00929.1"/>
    </source>
</evidence>
<evidence type="ECO:0000259" key="5">
    <source>
        <dbReference type="Pfam" id="PF02525"/>
    </source>
</evidence>
<feature type="domain" description="Flavodoxin-like fold" evidence="5">
    <location>
        <begin position="2"/>
        <end position="188"/>
    </location>
</feature>
<accession>A0AAX1N032</accession>
<dbReference type="PANTHER" id="PTHR46305">
    <property type="match status" value="1"/>
</dbReference>
<dbReference type="Proteomes" id="UP000678679">
    <property type="component" value="Chromosome 1"/>
</dbReference>
<keyword evidence="3" id="KW-0274">FAD</keyword>
<evidence type="ECO:0000313" key="7">
    <source>
        <dbReference type="Proteomes" id="UP000678679"/>
    </source>
</evidence>
<comment type="similarity">
    <text evidence="4">Belongs to the oxidoreductase MdaB family.</text>
</comment>
<evidence type="ECO:0000256" key="4">
    <source>
        <dbReference type="ARBA" id="ARBA00037981"/>
    </source>
</evidence>
<dbReference type="InterPro" id="IPR003680">
    <property type="entry name" value="Flavodoxin_fold"/>
</dbReference>
<proteinExistence type="inferred from homology"/>
<evidence type="ECO:0000256" key="1">
    <source>
        <dbReference type="ARBA" id="ARBA00001974"/>
    </source>
</evidence>
<gene>
    <name evidence="6" type="ORF">KMW28_14845</name>
</gene>
<name>A0AAX1N032_9BACT</name>
<comment type="cofactor">
    <cofactor evidence="1">
        <name>FAD</name>
        <dbReference type="ChEBI" id="CHEBI:57692"/>
    </cofactor>
</comment>
<evidence type="ECO:0000256" key="2">
    <source>
        <dbReference type="ARBA" id="ARBA00022630"/>
    </source>
</evidence>
<dbReference type="RefSeq" id="WP_169665239.1">
    <property type="nucleotide sequence ID" value="NZ_CP076132.1"/>
</dbReference>
<dbReference type="PANTHER" id="PTHR46305:SF3">
    <property type="entry name" value="NADPH:QUINONE OXIDOREDUCTASE MDAB"/>
    <property type="match status" value="1"/>
</dbReference>
<evidence type="ECO:0000256" key="3">
    <source>
        <dbReference type="ARBA" id="ARBA00022827"/>
    </source>
</evidence>
<dbReference type="InterPro" id="IPR052397">
    <property type="entry name" value="NADPH-QR_MdaB"/>
</dbReference>
<dbReference type="SUPFAM" id="SSF52218">
    <property type="entry name" value="Flavoproteins"/>
    <property type="match status" value="1"/>
</dbReference>
<dbReference type="Gene3D" id="3.40.50.360">
    <property type="match status" value="1"/>
</dbReference>
<sequence length="198" mass="22953">MKKVLVINGSQKFMHSKGSLNIHITQFSEDYLKNHPNTEVKVTNIDLGYDIQEEVEKFVWADVIIYHTPIWWFSIPFAFKKYLDEILTNGEGKIYNSDGRHRVDPKLNYGTGGLLKGKEYILTTSWNAPEEAFTLKNEFFEEQSVDAGPMFGFHKMNQFIGISGAFSYHFYDVMKDPHIEENLAEYKELLDSYFGKLG</sequence>
<dbReference type="KEGG" id="fya:KMW28_14845"/>
<keyword evidence="2" id="KW-0285">Flavoprotein</keyword>
<dbReference type="Pfam" id="PF02525">
    <property type="entry name" value="Flavodoxin_2"/>
    <property type="match status" value="1"/>
</dbReference>
<keyword evidence="7" id="KW-1185">Reference proteome</keyword>
<dbReference type="EMBL" id="CP076132">
    <property type="protein sequence ID" value="QWG00929.1"/>
    <property type="molecule type" value="Genomic_DNA"/>
</dbReference>
<dbReference type="InterPro" id="IPR029039">
    <property type="entry name" value="Flavoprotein-like_sf"/>
</dbReference>